<proteinExistence type="predicted"/>
<comment type="caution">
    <text evidence="1">The sequence shown here is derived from an EMBL/GenBank/DDBJ whole genome shotgun (WGS) entry which is preliminary data.</text>
</comment>
<sequence>MSNTAALAAELEILTAALEEPGADVAHSLQSLMQYAANAVATYLGLSVLVARSEPAFAFTVLADGVAAEDVHTSLHVVVPGPGERGGRFAVTVTLYARSPGAFVDLAADLAWLTKSPVSDFVLDQHLAIPAPSTSGTTLVGASLVNQAVGVLIGRGYTPEEARGHIDAHAARARTDRLDAAERILAWPSTADGDQADTGIGIP</sequence>
<evidence type="ECO:0000313" key="2">
    <source>
        <dbReference type="Proteomes" id="UP000320095"/>
    </source>
</evidence>
<dbReference type="OrthoDB" id="4762227at2"/>
<evidence type="ECO:0000313" key="1">
    <source>
        <dbReference type="EMBL" id="TPG36704.1"/>
    </source>
</evidence>
<dbReference type="Proteomes" id="UP000320095">
    <property type="component" value="Unassembled WGS sequence"/>
</dbReference>
<reference evidence="1 2" key="1">
    <citation type="journal article" date="2019" name="Environ. Microbiol.">
        <title>Species interactions and distinct microbial communities in high Arctic permafrost affected cryosols are associated with the CH4 and CO2 gas fluxes.</title>
        <authorList>
            <person name="Altshuler I."/>
            <person name="Hamel J."/>
            <person name="Turney S."/>
            <person name="Magnuson E."/>
            <person name="Levesque R."/>
            <person name="Greer C."/>
            <person name="Whyte L.G."/>
        </authorList>
    </citation>
    <scope>NUCLEOTIDE SEQUENCE [LARGE SCALE GENOMIC DNA]</scope>
    <source>
        <strain evidence="1 2">S5.20</strain>
    </source>
</reference>
<protein>
    <submittedName>
        <fullName evidence="1">ANTAR domain-containing protein</fullName>
    </submittedName>
</protein>
<organism evidence="1 2">
    <name type="scientific">Mycolicibacterium hodleri</name>
    <dbReference type="NCBI Taxonomy" id="49897"/>
    <lineage>
        <taxon>Bacteria</taxon>
        <taxon>Bacillati</taxon>
        <taxon>Actinomycetota</taxon>
        <taxon>Actinomycetes</taxon>
        <taxon>Mycobacteriales</taxon>
        <taxon>Mycobacteriaceae</taxon>
        <taxon>Mycolicibacterium</taxon>
    </lineage>
</organism>
<accession>A0A502EHT4</accession>
<keyword evidence="2" id="KW-1185">Reference proteome</keyword>
<gene>
    <name evidence="1" type="ORF">EAH80_01810</name>
</gene>
<dbReference type="RefSeq" id="WP_140687499.1">
    <property type="nucleotide sequence ID" value="NZ_RCZG01000001.1"/>
</dbReference>
<name>A0A502EHT4_9MYCO</name>
<dbReference type="AlphaFoldDB" id="A0A502EHT4"/>
<dbReference type="EMBL" id="RCZG01000001">
    <property type="protein sequence ID" value="TPG36704.1"/>
    <property type="molecule type" value="Genomic_DNA"/>
</dbReference>